<keyword evidence="3" id="KW-1185">Reference proteome</keyword>
<proteinExistence type="predicted"/>
<dbReference type="OrthoDB" id="6152242at2759"/>
<dbReference type="Pfam" id="PF10545">
    <property type="entry name" value="MADF_DNA_bdg"/>
    <property type="match status" value="1"/>
</dbReference>
<dbReference type="InterPro" id="IPR006578">
    <property type="entry name" value="MADF-dom"/>
</dbReference>
<feature type="non-terminal residue" evidence="2">
    <location>
        <position position="54"/>
    </location>
</feature>
<reference evidence="2" key="1">
    <citation type="submission" date="2021-04" db="EMBL/GenBank/DDBJ databases">
        <authorList>
            <person name="Tunstrom K."/>
        </authorList>
    </citation>
    <scope>NUCLEOTIDE SEQUENCE</scope>
</reference>
<evidence type="ECO:0000313" key="3">
    <source>
        <dbReference type="Proteomes" id="UP000691718"/>
    </source>
</evidence>
<feature type="domain" description="MADF" evidence="1">
    <location>
        <begin position="4"/>
        <end position="54"/>
    </location>
</feature>
<dbReference type="EMBL" id="CAJQZP010001643">
    <property type="protein sequence ID" value="CAG5057983.1"/>
    <property type="molecule type" value="Genomic_DNA"/>
</dbReference>
<evidence type="ECO:0000259" key="1">
    <source>
        <dbReference type="PROSITE" id="PS51029"/>
    </source>
</evidence>
<evidence type="ECO:0000313" key="2">
    <source>
        <dbReference type="EMBL" id="CAG5057983.1"/>
    </source>
</evidence>
<dbReference type="Proteomes" id="UP000691718">
    <property type="component" value="Unassembled WGS sequence"/>
</dbReference>
<gene>
    <name evidence="2" type="ORF">PAPOLLO_LOCUS27385</name>
</gene>
<organism evidence="2 3">
    <name type="scientific">Parnassius apollo</name>
    <name type="common">Apollo butterfly</name>
    <name type="synonym">Papilio apollo</name>
    <dbReference type="NCBI Taxonomy" id="110799"/>
    <lineage>
        <taxon>Eukaryota</taxon>
        <taxon>Metazoa</taxon>
        <taxon>Ecdysozoa</taxon>
        <taxon>Arthropoda</taxon>
        <taxon>Hexapoda</taxon>
        <taxon>Insecta</taxon>
        <taxon>Pterygota</taxon>
        <taxon>Neoptera</taxon>
        <taxon>Endopterygota</taxon>
        <taxon>Lepidoptera</taxon>
        <taxon>Glossata</taxon>
        <taxon>Ditrysia</taxon>
        <taxon>Papilionoidea</taxon>
        <taxon>Papilionidae</taxon>
        <taxon>Parnassiinae</taxon>
        <taxon>Parnassini</taxon>
        <taxon>Parnassius</taxon>
        <taxon>Parnassius</taxon>
    </lineage>
</organism>
<dbReference type="AlphaFoldDB" id="A0A8S3Y7Y2"/>
<comment type="caution">
    <text evidence="2">The sequence shown here is derived from an EMBL/GenBank/DDBJ whole genome shotgun (WGS) entry which is preliminary data.</text>
</comment>
<dbReference type="PROSITE" id="PS51029">
    <property type="entry name" value="MADF"/>
    <property type="match status" value="1"/>
</dbReference>
<name>A0A8S3Y7Y2_PARAO</name>
<protein>
    <submittedName>
        <fullName evidence="2">(apollo) hypothetical protein</fullName>
    </submittedName>
</protein>
<sequence>MITELLELCRDLPCLWDLTYKDSTQKNNAWDILATKLKEIDPSANAALYTGIQE</sequence>
<accession>A0A8S3Y7Y2</accession>